<dbReference type="EMBL" id="VLPK01000001">
    <property type="protein sequence ID" value="TSJ43377.1"/>
    <property type="molecule type" value="Genomic_DNA"/>
</dbReference>
<accession>A0A556MU11</accession>
<dbReference type="OrthoDB" id="597632at2"/>
<dbReference type="AlphaFoldDB" id="A0A556MU11"/>
<organism evidence="1 2">
    <name type="scientific">Mucilaginibacter corticis</name>
    <dbReference type="NCBI Taxonomy" id="2597670"/>
    <lineage>
        <taxon>Bacteria</taxon>
        <taxon>Pseudomonadati</taxon>
        <taxon>Bacteroidota</taxon>
        <taxon>Sphingobacteriia</taxon>
        <taxon>Sphingobacteriales</taxon>
        <taxon>Sphingobacteriaceae</taxon>
        <taxon>Mucilaginibacter</taxon>
    </lineage>
</organism>
<reference evidence="1 2" key="1">
    <citation type="submission" date="2019-07" db="EMBL/GenBank/DDBJ databases">
        <authorList>
            <person name="Huq M.A."/>
        </authorList>
    </citation>
    <scope>NUCLEOTIDE SEQUENCE [LARGE SCALE GENOMIC DNA]</scope>
    <source>
        <strain evidence="1 2">MAH-19</strain>
    </source>
</reference>
<keyword evidence="2" id="KW-1185">Reference proteome</keyword>
<dbReference type="Proteomes" id="UP000318733">
    <property type="component" value="Unassembled WGS sequence"/>
</dbReference>
<evidence type="ECO:0008006" key="3">
    <source>
        <dbReference type="Google" id="ProtNLM"/>
    </source>
</evidence>
<dbReference type="InterPro" id="IPR005297">
    <property type="entry name" value="Lipoprotein_repeat"/>
</dbReference>
<proteinExistence type="predicted"/>
<dbReference type="PANTHER" id="PTHR39335">
    <property type="entry name" value="BLL4220 PROTEIN"/>
    <property type="match status" value="1"/>
</dbReference>
<dbReference type="PANTHER" id="PTHR39335:SF1">
    <property type="entry name" value="BLL4220 PROTEIN"/>
    <property type="match status" value="1"/>
</dbReference>
<protein>
    <recommendedName>
        <fullName evidence="3">Lipoprotein with Yx(FWY)xxD motif</fullName>
    </recommendedName>
</protein>
<evidence type="ECO:0000313" key="1">
    <source>
        <dbReference type="EMBL" id="TSJ43377.1"/>
    </source>
</evidence>
<dbReference type="Pfam" id="PF03640">
    <property type="entry name" value="Lipoprotein_15"/>
    <property type="match status" value="2"/>
</dbReference>
<sequence>MNSIKLIQKPDTDIMKTMKLNQFIIASLVAIALLSASCKKSKNPVTPTPVAVTGLQLTANATLGNIITDNKGRSVYFFSKDAAATSACVGACAVTWPPFYQANPTLGTGLSATDFGVITRTDGTQQTTYKGWPLYYYSLDVNAGDTKGDAFANFWAIAKADYAVMFANAQLVGLDGANYTDQGIAGTVVSQYFTDPAGRTLYMFSKDTHNTNTFTKADLSNNTVWPVDEVTAVTSIPTVLDKTQFTTITVFGKTQLVYKGHPLYQFGQDQAIRGNTKGISFPTPGAAIWKVVNNNTTAL</sequence>
<evidence type="ECO:0000313" key="2">
    <source>
        <dbReference type="Proteomes" id="UP000318733"/>
    </source>
</evidence>
<dbReference type="GO" id="GO:0043448">
    <property type="term" value="P:alkane catabolic process"/>
    <property type="evidence" value="ECO:0007669"/>
    <property type="project" value="TreeGrafter"/>
</dbReference>
<gene>
    <name evidence="1" type="ORF">FO440_04055</name>
</gene>
<name>A0A556MU11_9SPHI</name>
<comment type="caution">
    <text evidence="1">The sequence shown here is derived from an EMBL/GenBank/DDBJ whole genome shotgun (WGS) entry which is preliminary data.</text>
</comment>